<proteinExistence type="inferred from homology"/>
<dbReference type="Pfam" id="PF01568">
    <property type="entry name" value="Molydop_binding"/>
    <property type="match status" value="1"/>
</dbReference>
<evidence type="ECO:0000259" key="4">
    <source>
        <dbReference type="Pfam" id="PF00384"/>
    </source>
</evidence>
<evidence type="ECO:0000256" key="2">
    <source>
        <dbReference type="ARBA" id="ARBA00023004"/>
    </source>
</evidence>
<comment type="similarity">
    <text evidence="1">Belongs to the prokaryotic molybdopterin-containing oxidoreductase family.</text>
</comment>
<dbReference type="Proteomes" id="UP000259273">
    <property type="component" value="Unassembled WGS sequence"/>
</dbReference>
<dbReference type="GO" id="GO:0043546">
    <property type="term" value="F:molybdopterin cofactor binding"/>
    <property type="evidence" value="ECO:0007669"/>
    <property type="project" value="InterPro"/>
</dbReference>
<keyword evidence="3" id="KW-0411">Iron-sulfur</keyword>
<dbReference type="EMBL" id="DMND01000068">
    <property type="protein sequence ID" value="HAN27019.1"/>
    <property type="molecule type" value="Genomic_DNA"/>
</dbReference>
<evidence type="ECO:0000313" key="7">
    <source>
        <dbReference type="Proteomes" id="UP000259273"/>
    </source>
</evidence>
<dbReference type="PANTHER" id="PTHR43742">
    <property type="entry name" value="TRIMETHYLAMINE-N-OXIDE REDUCTASE"/>
    <property type="match status" value="1"/>
</dbReference>
<evidence type="ECO:0000313" key="6">
    <source>
        <dbReference type="EMBL" id="HAN27019.1"/>
    </source>
</evidence>
<evidence type="ECO:0000256" key="3">
    <source>
        <dbReference type="ARBA" id="ARBA00023014"/>
    </source>
</evidence>
<gene>
    <name evidence="6" type="ORF">DCP75_04745</name>
</gene>
<dbReference type="GO" id="GO:0016491">
    <property type="term" value="F:oxidoreductase activity"/>
    <property type="evidence" value="ECO:0007669"/>
    <property type="project" value="InterPro"/>
</dbReference>
<dbReference type="Pfam" id="PF00384">
    <property type="entry name" value="Molybdopterin"/>
    <property type="match status" value="1"/>
</dbReference>
<name>A0A3C1KJV4_9GAMM</name>
<evidence type="ECO:0000259" key="5">
    <source>
        <dbReference type="Pfam" id="PF01568"/>
    </source>
</evidence>
<dbReference type="GO" id="GO:0051536">
    <property type="term" value="F:iron-sulfur cluster binding"/>
    <property type="evidence" value="ECO:0007669"/>
    <property type="project" value="UniProtKB-KW"/>
</dbReference>
<reference evidence="6 7" key="1">
    <citation type="journal article" date="2018" name="Nat. Biotechnol.">
        <title>A standardized bacterial taxonomy based on genome phylogeny substantially revises the tree of life.</title>
        <authorList>
            <person name="Parks D.H."/>
            <person name="Chuvochina M."/>
            <person name="Waite D.W."/>
            <person name="Rinke C."/>
            <person name="Skarshewski A."/>
            <person name="Chaumeil P.A."/>
            <person name="Hugenholtz P."/>
        </authorList>
    </citation>
    <scope>NUCLEOTIDE SEQUENCE [LARGE SCALE GENOMIC DNA]</scope>
    <source>
        <strain evidence="6">UBA9158</strain>
    </source>
</reference>
<dbReference type="PANTHER" id="PTHR43742:SF6">
    <property type="entry name" value="OXIDOREDUCTASE YYAE-RELATED"/>
    <property type="match status" value="1"/>
</dbReference>
<dbReference type="InterPro" id="IPR050612">
    <property type="entry name" value="Prok_Mopterin_Oxidored"/>
</dbReference>
<dbReference type="Gene3D" id="3.40.228.10">
    <property type="entry name" value="Dimethylsulfoxide Reductase, domain 2"/>
    <property type="match status" value="1"/>
</dbReference>
<keyword evidence="3" id="KW-0479">Metal-binding</keyword>
<dbReference type="SUPFAM" id="SSF53706">
    <property type="entry name" value="Formate dehydrogenase/DMSO reductase, domains 1-3"/>
    <property type="match status" value="1"/>
</dbReference>
<dbReference type="InterPro" id="IPR006657">
    <property type="entry name" value="MoPterin_dinucl-bd_dom"/>
</dbReference>
<dbReference type="InterPro" id="IPR006656">
    <property type="entry name" value="Mopterin_OxRdtase"/>
</dbReference>
<keyword evidence="2" id="KW-0408">Iron</keyword>
<sequence length="674" mass="73585">PDDPLSRGHICPKAVALQDIHNDPDRLRGPLARVRGAPGEADTWQDISWEQALNITAQRLVDIVQRDGVDALGVYLGNPTVHNYGMMTHQKNLFRHFHTRNRFSATSVDQLPHHLTSLWLFGHKSLFPIPDIDRSEYFLMLGANPIASNGSIWTVPDVRKRIKALRKRGGKLVVVDPRLTETAELASEHLYIRPGSDALFLLALINTLFAEGRVAPRHLEAFVSGLPELEAALLDFTPEFAAPHCGIAADTIRRIAQEFAQAGAAICYGRMGVSTQRYGALCQWAIQILNILTGNLDREGGSLFTLPAVDQVSNIGPGGFARHHSRVRQLPEFDRELPASTMAEEITTPGEGQVRALFVGAGNPVLSTPNGRQLDAALEQLEFMVCLDPYLNETTRHADIILPPTSPLEHDHYDLAFHINAVRNTARHNEAVFDKPEGSLHDWEIFAELGNRVAELLGQPVQPVLAPHDIIDMGLQMGPYSERAGSAQALTLAKLRAHPSGIDLGPLQPQLPDRLQTPDKTIHCATPAALADLQRLRAEFTAGDSGALRLIGRRHVRSNNSWMHNYHRLVKGRERCTLLMHPQDMAQRGINDGDRVQLSSRAGSVTVPAETCSGVMPGVVSLPHGYGHNRAGVRLQTAAQHAGASCNDVTDDLALDALSGNAAVNGVEVEVALA</sequence>
<dbReference type="Gene3D" id="2.40.40.20">
    <property type="match status" value="1"/>
</dbReference>
<protein>
    <submittedName>
        <fullName evidence="6">Dehydrogenase</fullName>
    </submittedName>
</protein>
<accession>A0A3C1KJV4</accession>
<organism evidence="6 7">
    <name type="scientific">Haliea salexigens</name>
    <dbReference type="NCBI Taxonomy" id="287487"/>
    <lineage>
        <taxon>Bacteria</taxon>
        <taxon>Pseudomonadati</taxon>
        <taxon>Pseudomonadota</taxon>
        <taxon>Gammaproteobacteria</taxon>
        <taxon>Cellvibrionales</taxon>
        <taxon>Halieaceae</taxon>
        <taxon>Haliea</taxon>
    </lineage>
</organism>
<comment type="caution">
    <text evidence="6">The sequence shown here is derived from an EMBL/GenBank/DDBJ whole genome shotgun (WGS) entry which is preliminary data.</text>
</comment>
<feature type="domain" description="Molybdopterin dinucleotide-binding" evidence="5">
    <location>
        <begin position="548"/>
        <end position="667"/>
    </location>
</feature>
<feature type="non-terminal residue" evidence="6">
    <location>
        <position position="1"/>
    </location>
</feature>
<feature type="domain" description="Molybdopterin oxidoreductase" evidence="4">
    <location>
        <begin position="26"/>
        <end position="451"/>
    </location>
</feature>
<evidence type="ECO:0000256" key="1">
    <source>
        <dbReference type="ARBA" id="ARBA00010312"/>
    </source>
</evidence>
<dbReference type="Gene3D" id="3.40.50.740">
    <property type="match status" value="1"/>
</dbReference>
<dbReference type="AlphaFoldDB" id="A0A3C1KJV4"/>
<dbReference type="STRING" id="1121937.GCA_000423125_03247"/>